<proteinExistence type="predicted"/>
<name>A0A8S9R1R9_BRACR</name>
<dbReference type="EMBL" id="QGKX02000996">
    <property type="protein sequence ID" value="KAF3556769.1"/>
    <property type="molecule type" value="Genomic_DNA"/>
</dbReference>
<sequence>MVILSLLVALIDERQRFYLWVSARNDNEDLSIGGSLRRGVWRPLSLSVAL</sequence>
<evidence type="ECO:0000313" key="1">
    <source>
        <dbReference type="EMBL" id="KAF3556769.1"/>
    </source>
</evidence>
<protein>
    <submittedName>
        <fullName evidence="1">Uncharacterized protein</fullName>
    </submittedName>
</protein>
<reference evidence="1" key="1">
    <citation type="submission" date="2019-12" db="EMBL/GenBank/DDBJ databases">
        <title>Genome sequencing and annotation of Brassica cretica.</title>
        <authorList>
            <person name="Studholme D.J."/>
            <person name="Sarris P."/>
        </authorList>
    </citation>
    <scope>NUCLEOTIDE SEQUENCE</scope>
    <source>
        <strain evidence="1">PFS-109/04</strain>
        <tissue evidence="1">Leaf</tissue>
    </source>
</reference>
<evidence type="ECO:0000313" key="2">
    <source>
        <dbReference type="Proteomes" id="UP000712600"/>
    </source>
</evidence>
<dbReference type="AlphaFoldDB" id="A0A8S9R1R9"/>
<accession>A0A8S9R1R9</accession>
<gene>
    <name evidence="1" type="ORF">F2Q69_00011686</name>
</gene>
<comment type="caution">
    <text evidence="1">The sequence shown here is derived from an EMBL/GenBank/DDBJ whole genome shotgun (WGS) entry which is preliminary data.</text>
</comment>
<organism evidence="1 2">
    <name type="scientific">Brassica cretica</name>
    <name type="common">Mustard</name>
    <dbReference type="NCBI Taxonomy" id="69181"/>
    <lineage>
        <taxon>Eukaryota</taxon>
        <taxon>Viridiplantae</taxon>
        <taxon>Streptophyta</taxon>
        <taxon>Embryophyta</taxon>
        <taxon>Tracheophyta</taxon>
        <taxon>Spermatophyta</taxon>
        <taxon>Magnoliopsida</taxon>
        <taxon>eudicotyledons</taxon>
        <taxon>Gunneridae</taxon>
        <taxon>Pentapetalae</taxon>
        <taxon>rosids</taxon>
        <taxon>malvids</taxon>
        <taxon>Brassicales</taxon>
        <taxon>Brassicaceae</taxon>
        <taxon>Brassiceae</taxon>
        <taxon>Brassica</taxon>
    </lineage>
</organism>
<dbReference type="Proteomes" id="UP000712600">
    <property type="component" value="Unassembled WGS sequence"/>
</dbReference>